<keyword evidence="3" id="KW-1185">Reference proteome</keyword>
<organism evidence="2 3">
    <name type="scientific">Umezawaea tangerina</name>
    <dbReference type="NCBI Taxonomy" id="84725"/>
    <lineage>
        <taxon>Bacteria</taxon>
        <taxon>Bacillati</taxon>
        <taxon>Actinomycetota</taxon>
        <taxon>Actinomycetes</taxon>
        <taxon>Pseudonocardiales</taxon>
        <taxon>Pseudonocardiaceae</taxon>
        <taxon>Umezawaea</taxon>
    </lineage>
</organism>
<name>A0A2T0TAA5_9PSEU</name>
<reference evidence="2 3" key="1">
    <citation type="submission" date="2018-03" db="EMBL/GenBank/DDBJ databases">
        <title>Genomic Encyclopedia of Archaeal and Bacterial Type Strains, Phase II (KMG-II): from individual species to whole genera.</title>
        <authorList>
            <person name="Goeker M."/>
        </authorList>
    </citation>
    <scope>NUCLEOTIDE SEQUENCE [LARGE SCALE GENOMIC DNA]</scope>
    <source>
        <strain evidence="2 3">DSM 44720</strain>
    </source>
</reference>
<feature type="transmembrane region" description="Helical" evidence="1">
    <location>
        <begin position="131"/>
        <end position="156"/>
    </location>
</feature>
<gene>
    <name evidence="2" type="ORF">CLV43_104432</name>
</gene>
<keyword evidence="1" id="KW-1133">Transmembrane helix</keyword>
<keyword evidence="1" id="KW-0812">Transmembrane</keyword>
<dbReference type="Proteomes" id="UP000239494">
    <property type="component" value="Unassembled WGS sequence"/>
</dbReference>
<keyword evidence="1" id="KW-0472">Membrane</keyword>
<sequence>MRTPLGQTGAGRVPWGLVAAVVLFGGGLVFASVAIGHRLDDWDGTYTTSGTYDTHRALHDTSRHLDQLLFRGAVTTAVLLALTSPFLVLRRRWAAVVTTCLAVASVPMAFVSGALEPGSPGGREPYSDSDWASFCSLAAAPTTVVGAVGALVVLVLHARRDRPAPRQVDRA</sequence>
<feature type="transmembrane region" description="Helical" evidence="1">
    <location>
        <begin position="93"/>
        <end position="111"/>
    </location>
</feature>
<accession>A0A2T0TAA5</accession>
<dbReference type="RefSeq" id="WP_106187978.1">
    <property type="nucleotide sequence ID" value="NZ_PVTF01000004.1"/>
</dbReference>
<dbReference type="AlphaFoldDB" id="A0A2T0TAA5"/>
<dbReference type="EMBL" id="PVTF01000004">
    <property type="protein sequence ID" value="PRY42597.1"/>
    <property type="molecule type" value="Genomic_DNA"/>
</dbReference>
<comment type="caution">
    <text evidence="2">The sequence shown here is derived from an EMBL/GenBank/DDBJ whole genome shotgun (WGS) entry which is preliminary data.</text>
</comment>
<proteinExistence type="predicted"/>
<evidence type="ECO:0000313" key="2">
    <source>
        <dbReference type="EMBL" id="PRY42597.1"/>
    </source>
</evidence>
<feature type="transmembrane region" description="Helical" evidence="1">
    <location>
        <begin position="68"/>
        <end position="88"/>
    </location>
</feature>
<evidence type="ECO:0000256" key="1">
    <source>
        <dbReference type="SAM" id="Phobius"/>
    </source>
</evidence>
<protein>
    <submittedName>
        <fullName evidence="2">Uncharacterized protein</fullName>
    </submittedName>
</protein>
<evidence type="ECO:0000313" key="3">
    <source>
        <dbReference type="Proteomes" id="UP000239494"/>
    </source>
</evidence>
<feature type="transmembrane region" description="Helical" evidence="1">
    <location>
        <begin position="12"/>
        <end position="35"/>
    </location>
</feature>